<keyword evidence="2" id="KW-0349">Heme</keyword>
<keyword evidence="3" id="KW-0479">Metal-binding</keyword>
<dbReference type="SUPFAM" id="SSF48264">
    <property type="entry name" value="Cytochrome P450"/>
    <property type="match status" value="1"/>
</dbReference>
<evidence type="ECO:0000313" key="6">
    <source>
        <dbReference type="Proteomes" id="UP000076837"/>
    </source>
</evidence>
<dbReference type="OrthoDB" id="3366823at2759"/>
<accession>A0A162ZXB6</accession>
<evidence type="ECO:0000256" key="2">
    <source>
        <dbReference type="ARBA" id="ARBA00022617"/>
    </source>
</evidence>
<evidence type="ECO:0000256" key="4">
    <source>
        <dbReference type="ARBA" id="ARBA00023004"/>
    </source>
</evidence>
<keyword evidence="6" id="KW-1185">Reference proteome</keyword>
<gene>
    <name evidence="5" type="ORF">ST47_g7975</name>
</gene>
<reference evidence="5 6" key="1">
    <citation type="journal article" date="2016" name="Sci. Rep.">
        <title>Draft genome sequencing and secretome analysis of fungal phytopathogen Ascochyta rabiei provides insight into the necrotrophic effector repertoire.</title>
        <authorList>
            <person name="Verma S."/>
            <person name="Gazara R.K."/>
            <person name="Nizam S."/>
            <person name="Parween S."/>
            <person name="Chattopadhyay D."/>
            <person name="Verma P.K."/>
        </authorList>
    </citation>
    <scope>NUCLEOTIDE SEQUENCE [LARGE SCALE GENOMIC DNA]</scope>
    <source>
        <strain evidence="5 6">ArDII</strain>
    </source>
</reference>
<comment type="caution">
    <text evidence="5">The sequence shown here is derived from an EMBL/GenBank/DDBJ whole genome shotgun (WGS) entry which is preliminary data.</text>
</comment>
<dbReference type="GO" id="GO:0008395">
    <property type="term" value="F:steroid hydroxylase activity"/>
    <property type="evidence" value="ECO:0007669"/>
    <property type="project" value="TreeGrafter"/>
</dbReference>
<dbReference type="InterPro" id="IPR036396">
    <property type="entry name" value="Cyt_P450_sf"/>
</dbReference>
<evidence type="ECO:0000256" key="1">
    <source>
        <dbReference type="ARBA" id="ARBA00010617"/>
    </source>
</evidence>
<dbReference type="PANTHER" id="PTHR24304:SF2">
    <property type="entry name" value="24-HYDROXYCHOLESTEROL 7-ALPHA-HYDROXYLASE"/>
    <property type="match status" value="1"/>
</dbReference>
<dbReference type="Proteomes" id="UP000076837">
    <property type="component" value="Unassembled WGS sequence"/>
</dbReference>
<dbReference type="GO" id="GO:0005506">
    <property type="term" value="F:iron ion binding"/>
    <property type="evidence" value="ECO:0007669"/>
    <property type="project" value="InterPro"/>
</dbReference>
<dbReference type="GO" id="GO:0020037">
    <property type="term" value="F:heme binding"/>
    <property type="evidence" value="ECO:0007669"/>
    <property type="project" value="InterPro"/>
</dbReference>
<dbReference type="InterPro" id="IPR050529">
    <property type="entry name" value="CYP450_sterol_14alpha_dmase"/>
</dbReference>
<comment type="similarity">
    <text evidence="1">Belongs to the cytochrome P450 family.</text>
</comment>
<dbReference type="Gene3D" id="1.10.630.10">
    <property type="entry name" value="Cytochrome P450"/>
    <property type="match status" value="1"/>
</dbReference>
<evidence type="ECO:0000256" key="3">
    <source>
        <dbReference type="ARBA" id="ARBA00022723"/>
    </source>
</evidence>
<protein>
    <submittedName>
        <fullName evidence="5">Heme binding</fullName>
    </submittedName>
</protein>
<dbReference type="STRING" id="5454.A0A162ZXB6"/>
<dbReference type="PANTHER" id="PTHR24304">
    <property type="entry name" value="CYTOCHROME P450 FAMILY 7"/>
    <property type="match status" value="1"/>
</dbReference>
<sequence length="536" mass="60806">MASALLILASLVIFPFLTYYATSSLFFRRSNSTAAGKKPPTIPYFVPGLFHAVGFAQLGARKYFAELIKEYGAFAPFQVRAGPYSYVVLRDPTHIRRVLDAPEHLTATPVRVETLDKLFGSPRAAEHSQYSEAHTREDSEAEPPMTSNIPDTALASTIEVYISILSANMHDKMFQFDSWTRIEDLWSFIQLVLLRCTLNTLFGSALLKQYPRMVRDYSDFNNAVEGFVYGMPRIMLSAGTKPRDRLHQGIERWLKSNRTESGSADSSENEPAWDEKQGLRSIREHYNAYSIDKDVQTDKKTKTAEILRIIHTTNTELVSSTFWLTVETLRKSHLVRNMTAIIDQHLSPITHKYDIHGLAEVPLVQSVQAEIRRLRTATCVARTNKTNGFPLDKHWSLPKDATVLMFSHDLSLNTDIWKKSQPQALERSLEEFWAERFTTPGRKTKPKRDVTGEMGGSATEDLRDLFTSLATCDQYPGSRFISALQMATLAVLFAEFEIQLSDPDEVEAVLPPVREFAYGTVKPLEKVAVRIRKRKM</sequence>
<dbReference type="EMBL" id="JYNV01000264">
    <property type="protein sequence ID" value="KZM20860.1"/>
    <property type="molecule type" value="Genomic_DNA"/>
</dbReference>
<dbReference type="GO" id="GO:0016705">
    <property type="term" value="F:oxidoreductase activity, acting on paired donors, with incorporation or reduction of molecular oxygen"/>
    <property type="evidence" value="ECO:0007669"/>
    <property type="project" value="InterPro"/>
</dbReference>
<name>A0A162ZXB6_DIDRA</name>
<evidence type="ECO:0000313" key="5">
    <source>
        <dbReference type="EMBL" id="KZM20860.1"/>
    </source>
</evidence>
<proteinExistence type="inferred from homology"/>
<organism evidence="5 6">
    <name type="scientific">Didymella rabiei</name>
    <name type="common">Chickpea ascochyta blight fungus</name>
    <name type="synonym">Mycosphaerella rabiei</name>
    <dbReference type="NCBI Taxonomy" id="5454"/>
    <lineage>
        <taxon>Eukaryota</taxon>
        <taxon>Fungi</taxon>
        <taxon>Dikarya</taxon>
        <taxon>Ascomycota</taxon>
        <taxon>Pezizomycotina</taxon>
        <taxon>Dothideomycetes</taxon>
        <taxon>Pleosporomycetidae</taxon>
        <taxon>Pleosporales</taxon>
        <taxon>Pleosporineae</taxon>
        <taxon>Didymellaceae</taxon>
        <taxon>Ascochyta</taxon>
    </lineage>
</organism>
<dbReference type="AlphaFoldDB" id="A0A162ZXB6"/>
<keyword evidence="4" id="KW-0408">Iron</keyword>